<organism evidence="2 3">
    <name type="scientific">Dankookia rubra</name>
    <dbReference type="NCBI Taxonomy" id="1442381"/>
    <lineage>
        <taxon>Bacteria</taxon>
        <taxon>Pseudomonadati</taxon>
        <taxon>Pseudomonadota</taxon>
        <taxon>Alphaproteobacteria</taxon>
        <taxon>Acetobacterales</taxon>
        <taxon>Roseomonadaceae</taxon>
        <taxon>Dankookia</taxon>
    </lineage>
</organism>
<proteinExistence type="predicted"/>
<gene>
    <name evidence="2" type="ORF">E2C06_25885</name>
</gene>
<sequence>MTQDLFAGTVTNLDVVFQCALLLGFSLQMITGIVTIGWRLSSAEGRQAAREWLAIEEDDPFEGLITMLVIPTLGLLVILCST</sequence>
<dbReference type="EMBL" id="SMSJ01000056">
    <property type="protein sequence ID" value="TDH59715.1"/>
    <property type="molecule type" value="Genomic_DNA"/>
</dbReference>
<keyword evidence="3" id="KW-1185">Reference proteome</keyword>
<evidence type="ECO:0000313" key="3">
    <source>
        <dbReference type="Proteomes" id="UP000295096"/>
    </source>
</evidence>
<keyword evidence="1" id="KW-0472">Membrane</keyword>
<evidence type="ECO:0000313" key="2">
    <source>
        <dbReference type="EMBL" id="TDH59715.1"/>
    </source>
</evidence>
<dbReference type="RefSeq" id="WP_133291477.1">
    <property type="nucleotide sequence ID" value="NZ_SMSJ01000056.1"/>
</dbReference>
<feature type="transmembrane region" description="Helical" evidence="1">
    <location>
        <begin position="15"/>
        <end position="40"/>
    </location>
</feature>
<keyword evidence="1" id="KW-0812">Transmembrane</keyword>
<feature type="transmembrane region" description="Helical" evidence="1">
    <location>
        <begin position="61"/>
        <end position="79"/>
    </location>
</feature>
<comment type="caution">
    <text evidence="2">The sequence shown here is derived from an EMBL/GenBank/DDBJ whole genome shotgun (WGS) entry which is preliminary data.</text>
</comment>
<dbReference type="AlphaFoldDB" id="A0A4V3A9L7"/>
<keyword evidence="1" id="KW-1133">Transmembrane helix</keyword>
<name>A0A4V3A9L7_9PROT</name>
<evidence type="ECO:0000256" key="1">
    <source>
        <dbReference type="SAM" id="Phobius"/>
    </source>
</evidence>
<accession>A0A4V3A9L7</accession>
<reference evidence="2 3" key="1">
    <citation type="journal article" date="2016" name="J. Microbiol.">
        <title>Dankookia rubra gen. nov., sp. nov., an alphaproteobacterium isolated from sediment of a shallow stream.</title>
        <authorList>
            <person name="Kim W.H."/>
            <person name="Kim D.H."/>
            <person name="Kang K."/>
            <person name="Ahn T.Y."/>
        </authorList>
    </citation>
    <scope>NUCLEOTIDE SEQUENCE [LARGE SCALE GENOMIC DNA]</scope>
    <source>
        <strain evidence="2 3">JCM30602</strain>
    </source>
</reference>
<dbReference type="Proteomes" id="UP000295096">
    <property type="component" value="Unassembled WGS sequence"/>
</dbReference>
<protein>
    <submittedName>
        <fullName evidence="2">Uncharacterized protein</fullName>
    </submittedName>
</protein>